<evidence type="ECO:0000313" key="2">
    <source>
        <dbReference type="EMBL" id="KAF5943800.1"/>
    </source>
</evidence>
<protein>
    <recommendedName>
        <fullName evidence="4">Glyoxysomal processing protease, glyoxysomal</fullName>
    </recommendedName>
</protein>
<dbReference type="Proteomes" id="UP000593564">
    <property type="component" value="Unassembled WGS sequence"/>
</dbReference>
<dbReference type="SUPFAM" id="SSF50494">
    <property type="entry name" value="Trypsin-like serine proteases"/>
    <property type="match status" value="2"/>
</dbReference>
<gene>
    <name evidence="2" type="ORF">HYC85_017877</name>
</gene>
<accession>A0A7J7GSX9</accession>
<dbReference type="Pfam" id="PF13365">
    <property type="entry name" value="Trypsin_2"/>
    <property type="match status" value="1"/>
</dbReference>
<dbReference type="InterPro" id="IPR043504">
    <property type="entry name" value="Peptidase_S1_PA_chymotrypsin"/>
</dbReference>
<dbReference type="InterPro" id="IPR039245">
    <property type="entry name" value="TYSND1/DEG15"/>
</dbReference>
<name>A0A7J7GSX9_CAMSI</name>
<dbReference type="GO" id="GO:0016485">
    <property type="term" value="P:protein processing"/>
    <property type="evidence" value="ECO:0007669"/>
    <property type="project" value="InterPro"/>
</dbReference>
<dbReference type="Gene3D" id="2.40.10.10">
    <property type="entry name" value="Trypsin-like serine proteases"/>
    <property type="match status" value="2"/>
</dbReference>
<dbReference type="InterPro" id="IPR009003">
    <property type="entry name" value="Peptidase_S1_PA"/>
</dbReference>
<dbReference type="GO" id="GO:0004252">
    <property type="term" value="F:serine-type endopeptidase activity"/>
    <property type="evidence" value="ECO:0007669"/>
    <property type="project" value="InterPro"/>
</dbReference>
<keyword evidence="3" id="KW-1185">Reference proteome</keyword>
<organism evidence="2 3">
    <name type="scientific">Camellia sinensis</name>
    <name type="common">Tea plant</name>
    <name type="synonym">Thea sinensis</name>
    <dbReference type="NCBI Taxonomy" id="4442"/>
    <lineage>
        <taxon>Eukaryota</taxon>
        <taxon>Viridiplantae</taxon>
        <taxon>Streptophyta</taxon>
        <taxon>Embryophyta</taxon>
        <taxon>Tracheophyta</taxon>
        <taxon>Spermatophyta</taxon>
        <taxon>Magnoliopsida</taxon>
        <taxon>eudicotyledons</taxon>
        <taxon>Gunneridae</taxon>
        <taxon>Pentapetalae</taxon>
        <taxon>asterids</taxon>
        <taxon>Ericales</taxon>
        <taxon>Theaceae</taxon>
        <taxon>Camellia</taxon>
    </lineage>
</organism>
<evidence type="ECO:0000313" key="3">
    <source>
        <dbReference type="Proteomes" id="UP000593564"/>
    </source>
</evidence>
<dbReference type="GO" id="GO:0005777">
    <property type="term" value="C:peroxisome"/>
    <property type="evidence" value="ECO:0007669"/>
    <property type="project" value="InterPro"/>
</dbReference>
<dbReference type="PANTHER" id="PTHR21004">
    <property type="entry name" value="SERINE PROTEASE-RELATED"/>
    <property type="match status" value="1"/>
</dbReference>
<evidence type="ECO:0000256" key="1">
    <source>
        <dbReference type="SAM" id="MobiDB-lite"/>
    </source>
</evidence>
<comment type="caution">
    <text evidence="2">The sequence shown here is derived from an EMBL/GenBank/DDBJ whole genome shotgun (WGS) entry which is preliminary data.</text>
</comment>
<dbReference type="EMBL" id="JACBKZ010000008">
    <property type="protein sequence ID" value="KAF5943800.1"/>
    <property type="molecule type" value="Genomic_DNA"/>
</dbReference>
<dbReference type="FunFam" id="2.40.10.10:FF:000074">
    <property type="entry name" value="glyoxysomal processing protease, glyoxysomal-like"/>
    <property type="match status" value="1"/>
</dbReference>
<dbReference type="FunFam" id="2.40.10.10:FF:000096">
    <property type="entry name" value="Glyoxysomal processing protease glyoxysomal"/>
    <property type="match status" value="1"/>
</dbReference>
<sequence length="834" mass="91643">MVKICEMRLRHRYFLLVASKCVFQLEDLRPSIPTNFSHMGLPEIVDVARNFAVMIRVQGPDPKGLKMRKHAFHQYNSGKTTLSASGMLLPGFNVAPGAKKIECSDKPGSVVVVTVASVVEPFLSLQHRVNMSQEKPELIPGVHIEIMLEGKKGMEYNTKGSDEQVPLWLSARLLALVDVPVSSIAVESIIQASSGSLEHQWEVGWSLASYIDGPQPLMDTIQAQDMHNLNISPSIKRGDLLLAMGSPFGVLSPVHFFNSISVGSVANCYPCGSSKRSLLMADIRCLPGMEGGPVFGENGLLIGILTRPLRQKTSGAEVQLVIPWEAIATACSDLLQEEPQNAYKGINYNNGNLNAVGRLCLSNSLDLNASSNHLHEHPSSGCPPSSSPIEMAMASICLVTIDDGVWASGVLLNNEGLILTNAHLLEPWRFRKATANGERNETKSEVLFTPSDDSLPSGHEEIGGDQRSQGLLPTRLKTTPSVVDDGGGYKFDWNTMHRSIRVRLDHTDPWIWCDARVVYVSKGPLDIALLQLEVVPDQLCPIVMDFTCLSPGSKVYVIGHGLFGPRCGKSFVHFLLCLDIQWRQIHSSMFGFWIKFGMICQLNPLLFLLLMDFYISTPSDTCYISASAFLRDFCRKSERFLQNEGTQLFDFSPSACVGVVAKVVEARRPLPYRTSQPYNVFGNFPAMLETTAAVHPGGSGGAVVNSDGHMIGLVTSNARHGGGMTIPHLNFSIPCAALEPIFKFSRDMKDLSLLEELDKPNELLSSVWALMPPLSPKPGPPLPNLPQPLPLDINKDGKGSRFAKFMEERQEVFRKSNQLGKMKRLSTEFIPSKL</sequence>
<proteinExistence type="predicted"/>
<reference evidence="3" key="1">
    <citation type="journal article" date="2020" name="Nat. Commun.">
        <title>Genome assembly of wild tea tree DASZ reveals pedigree and selection history of tea varieties.</title>
        <authorList>
            <person name="Zhang W."/>
            <person name="Zhang Y."/>
            <person name="Qiu H."/>
            <person name="Guo Y."/>
            <person name="Wan H."/>
            <person name="Zhang X."/>
            <person name="Scossa F."/>
            <person name="Alseekh S."/>
            <person name="Zhang Q."/>
            <person name="Wang P."/>
            <person name="Xu L."/>
            <person name="Schmidt M.H."/>
            <person name="Jia X."/>
            <person name="Li D."/>
            <person name="Zhu A."/>
            <person name="Guo F."/>
            <person name="Chen W."/>
            <person name="Ni D."/>
            <person name="Usadel B."/>
            <person name="Fernie A.R."/>
            <person name="Wen W."/>
        </authorList>
    </citation>
    <scope>NUCLEOTIDE SEQUENCE [LARGE SCALE GENOMIC DNA]</scope>
    <source>
        <strain evidence="3">cv. G240</strain>
    </source>
</reference>
<dbReference type="AlphaFoldDB" id="A0A7J7GSX9"/>
<dbReference type="PANTHER" id="PTHR21004:SF0">
    <property type="entry name" value="PEROXISOMAL LEADER PEPTIDE-PROCESSING PROTEASE"/>
    <property type="match status" value="1"/>
</dbReference>
<feature type="region of interest" description="Disordered" evidence="1">
    <location>
        <begin position="449"/>
        <end position="470"/>
    </location>
</feature>
<evidence type="ECO:0008006" key="4">
    <source>
        <dbReference type="Google" id="ProtNLM"/>
    </source>
</evidence>
<reference evidence="2 3" key="2">
    <citation type="submission" date="2020-07" db="EMBL/GenBank/DDBJ databases">
        <title>Genome assembly of wild tea tree DASZ reveals pedigree and selection history of tea varieties.</title>
        <authorList>
            <person name="Zhang W."/>
        </authorList>
    </citation>
    <scope>NUCLEOTIDE SEQUENCE [LARGE SCALE GENOMIC DNA]</scope>
    <source>
        <strain evidence="3">cv. G240</strain>
        <tissue evidence="2">Leaf</tissue>
    </source>
</reference>